<dbReference type="GO" id="GO:0006783">
    <property type="term" value="P:heme biosynthetic process"/>
    <property type="evidence" value="ECO:0007669"/>
    <property type="project" value="TreeGrafter"/>
</dbReference>
<dbReference type="RefSeq" id="WP_154529832.1">
    <property type="nucleotide sequence ID" value="NZ_JAQXTV010000132.1"/>
</dbReference>
<dbReference type="GO" id="GO:0010181">
    <property type="term" value="F:FMN binding"/>
    <property type="evidence" value="ECO:0007669"/>
    <property type="project" value="TreeGrafter"/>
</dbReference>
<dbReference type="InterPro" id="IPR026816">
    <property type="entry name" value="Flavodoxin_dom"/>
</dbReference>
<dbReference type="GO" id="GO:0070819">
    <property type="term" value="F:menaquinone-dependent protoporphyrinogen oxidase activity"/>
    <property type="evidence" value="ECO:0007669"/>
    <property type="project" value="TreeGrafter"/>
</dbReference>
<name>A0A7X2MVR8_9CLOT</name>
<keyword evidence="3" id="KW-1185">Reference proteome</keyword>
<feature type="domain" description="Flavodoxin" evidence="1">
    <location>
        <begin position="8"/>
        <end position="143"/>
    </location>
</feature>
<dbReference type="Gene3D" id="3.40.50.360">
    <property type="match status" value="1"/>
</dbReference>
<dbReference type="SUPFAM" id="SSF52218">
    <property type="entry name" value="Flavoproteins"/>
    <property type="match status" value="1"/>
</dbReference>
<comment type="caution">
    <text evidence="2">The sequence shown here is derived from an EMBL/GenBank/DDBJ whole genome shotgun (WGS) entry which is preliminary data.</text>
</comment>
<dbReference type="PANTHER" id="PTHR38030">
    <property type="entry name" value="PROTOPORPHYRINOGEN IX DEHYDROGENASE [MENAQUINONE]"/>
    <property type="match status" value="1"/>
</dbReference>
<accession>A0A7X2MVR8</accession>
<proteinExistence type="predicted"/>
<evidence type="ECO:0000259" key="1">
    <source>
        <dbReference type="Pfam" id="PF12724"/>
    </source>
</evidence>
<dbReference type="Pfam" id="PF12724">
    <property type="entry name" value="Flavodoxin_5"/>
    <property type="match status" value="1"/>
</dbReference>
<organism evidence="2 3">
    <name type="scientific">Inconstantimicrobium porci</name>
    <dbReference type="NCBI Taxonomy" id="2652291"/>
    <lineage>
        <taxon>Bacteria</taxon>
        <taxon>Bacillati</taxon>
        <taxon>Bacillota</taxon>
        <taxon>Clostridia</taxon>
        <taxon>Eubacteriales</taxon>
        <taxon>Clostridiaceae</taxon>
        <taxon>Inconstantimicrobium</taxon>
    </lineage>
</organism>
<dbReference type="AlphaFoldDB" id="A0A7X2MVR8"/>
<gene>
    <name evidence="2" type="ORF">FYJ33_00620</name>
</gene>
<reference evidence="2 3" key="1">
    <citation type="submission" date="2019-08" db="EMBL/GenBank/DDBJ databases">
        <title>In-depth cultivation of the pig gut microbiome towards novel bacterial diversity and tailored functional studies.</title>
        <authorList>
            <person name="Wylensek D."/>
            <person name="Hitch T.C.A."/>
            <person name="Clavel T."/>
        </authorList>
    </citation>
    <scope>NUCLEOTIDE SEQUENCE [LARGE SCALE GENOMIC DNA]</scope>
    <source>
        <strain evidence="2 3">WCA-383-APC-5B</strain>
    </source>
</reference>
<protein>
    <submittedName>
        <fullName evidence="2">Flavodoxin</fullName>
    </submittedName>
</protein>
<sequence length="177" mass="20397">MEDNRVAVIYKSRYGSAKKYAQKIASLVHGDLFERKEVKFGEIPYYNTIAFVGSVYAGRISGADVIAKNMDKIEDKKVAVIAVGMSKMNKEAIDTLFKNNFNEEQLKSINCFYLRGALDINKLNFFDKLIMKLMKKKVQKNTQSLTDDQKEFIALLENPYDWTDKEDINHIIDYINS</sequence>
<evidence type="ECO:0000313" key="2">
    <source>
        <dbReference type="EMBL" id="MSR89949.1"/>
    </source>
</evidence>
<evidence type="ECO:0000313" key="3">
    <source>
        <dbReference type="Proteomes" id="UP000460287"/>
    </source>
</evidence>
<dbReference type="InterPro" id="IPR052200">
    <property type="entry name" value="Protoporphyrinogen_IX_DH"/>
</dbReference>
<dbReference type="InterPro" id="IPR029039">
    <property type="entry name" value="Flavoprotein-like_sf"/>
</dbReference>
<dbReference type="PANTHER" id="PTHR38030:SF2">
    <property type="entry name" value="PROTOPORPHYRINOGEN IX DEHYDROGENASE [QUINONE]"/>
    <property type="match status" value="1"/>
</dbReference>
<dbReference type="Proteomes" id="UP000460287">
    <property type="component" value="Unassembled WGS sequence"/>
</dbReference>
<dbReference type="EMBL" id="VULX01000001">
    <property type="protein sequence ID" value="MSR89949.1"/>
    <property type="molecule type" value="Genomic_DNA"/>
</dbReference>